<keyword evidence="2" id="KW-1185">Reference proteome</keyword>
<gene>
    <name evidence="1" type="ORF">DERP_004065</name>
</gene>
<proteinExistence type="predicted"/>
<sequence length="115" mass="12637">WKITYKCLYVRKRSIRHFIGLTCPGQCGQNIVRDISINGNAFNISSYDSSNLKQNLSHLCDNILVASCITSAVSAICSGGGSKLSISFGLTYWELPRNASIIALYDKPPYDDGDI</sequence>
<name>A0ABQ8J810_DERPT</name>
<organism evidence="1 2">
    <name type="scientific">Dermatophagoides pteronyssinus</name>
    <name type="common">European house dust mite</name>
    <dbReference type="NCBI Taxonomy" id="6956"/>
    <lineage>
        <taxon>Eukaryota</taxon>
        <taxon>Metazoa</taxon>
        <taxon>Ecdysozoa</taxon>
        <taxon>Arthropoda</taxon>
        <taxon>Chelicerata</taxon>
        <taxon>Arachnida</taxon>
        <taxon>Acari</taxon>
        <taxon>Acariformes</taxon>
        <taxon>Sarcoptiformes</taxon>
        <taxon>Astigmata</taxon>
        <taxon>Psoroptidia</taxon>
        <taxon>Analgoidea</taxon>
        <taxon>Pyroglyphidae</taxon>
        <taxon>Dermatophagoidinae</taxon>
        <taxon>Dermatophagoides</taxon>
    </lineage>
</organism>
<feature type="non-terminal residue" evidence="1">
    <location>
        <position position="115"/>
    </location>
</feature>
<evidence type="ECO:0000313" key="2">
    <source>
        <dbReference type="Proteomes" id="UP000887458"/>
    </source>
</evidence>
<dbReference type="EMBL" id="NJHN03000062">
    <property type="protein sequence ID" value="KAH9418739.1"/>
    <property type="molecule type" value="Genomic_DNA"/>
</dbReference>
<evidence type="ECO:0000313" key="1">
    <source>
        <dbReference type="EMBL" id="KAH9418739.1"/>
    </source>
</evidence>
<comment type="caution">
    <text evidence="1">The sequence shown here is derived from an EMBL/GenBank/DDBJ whole genome shotgun (WGS) entry which is preliminary data.</text>
</comment>
<reference evidence="1 2" key="1">
    <citation type="journal article" date="2018" name="J. Allergy Clin. Immunol.">
        <title>High-quality assembly of Dermatophagoides pteronyssinus genome and transcriptome reveals a wide range of novel allergens.</title>
        <authorList>
            <person name="Liu X.Y."/>
            <person name="Yang K.Y."/>
            <person name="Wang M.Q."/>
            <person name="Kwok J.S."/>
            <person name="Zeng X."/>
            <person name="Yang Z."/>
            <person name="Xiao X.J."/>
            <person name="Lau C.P."/>
            <person name="Li Y."/>
            <person name="Huang Z.M."/>
            <person name="Ba J.G."/>
            <person name="Yim A.K."/>
            <person name="Ouyang C.Y."/>
            <person name="Ngai S.M."/>
            <person name="Chan T.F."/>
            <person name="Leung E.L."/>
            <person name="Liu L."/>
            <person name="Liu Z.G."/>
            <person name="Tsui S.K."/>
        </authorList>
    </citation>
    <scope>NUCLEOTIDE SEQUENCE [LARGE SCALE GENOMIC DNA]</scope>
    <source>
        <strain evidence="1">Derp</strain>
    </source>
</reference>
<protein>
    <submittedName>
        <fullName evidence="1">Uncharacterized protein</fullName>
    </submittedName>
</protein>
<accession>A0ABQ8J810</accession>
<feature type="non-terminal residue" evidence="1">
    <location>
        <position position="1"/>
    </location>
</feature>
<dbReference type="Proteomes" id="UP000887458">
    <property type="component" value="Unassembled WGS sequence"/>
</dbReference>
<reference evidence="1 2" key="2">
    <citation type="journal article" date="2022" name="Mol. Biol. Evol.">
        <title>Comparative Genomics Reveals Insights into the Divergent Evolution of Astigmatic Mites and Household Pest Adaptations.</title>
        <authorList>
            <person name="Xiong Q."/>
            <person name="Wan A.T."/>
            <person name="Liu X."/>
            <person name="Fung C.S."/>
            <person name="Xiao X."/>
            <person name="Malainual N."/>
            <person name="Hou J."/>
            <person name="Wang L."/>
            <person name="Wang M."/>
            <person name="Yang K.Y."/>
            <person name="Cui Y."/>
            <person name="Leung E.L."/>
            <person name="Nong W."/>
            <person name="Shin S.K."/>
            <person name="Au S.W."/>
            <person name="Jeong K.Y."/>
            <person name="Chew F.T."/>
            <person name="Hui J.H."/>
            <person name="Leung T.F."/>
            <person name="Tungtrongchitr A."/>
            <person name="Zhong N."/>
            <person name="Liu Z."/>
            <person name="Tsui S.K."/>
        </authorList>
    </citation>
    <scope>NUCLEOTIDE SEQUENCE [LARGE SCALE GENOMIC DNA]</scope>
    <source>
        <strain evidence="1">Derp</strain>
    </source>
</reference>